<dbReference type="Gene3D" id="2.70.70.10">
    <property type="entry name" value="Glucose Permease (Domain IIA)"/>
    <property type="match status" value="1"/>
</dbReference>
<evidence type="ECO:0000256" key="6">
    <source>
        <dbReference type="ARBA" id="ARBA00023049"/>
    </source>
</evidence>
<feature type="compositionally biased region" description="Low complexity" evidence="8">
    <location>
        <begin position="40"/>
        <end position="52"/>
    </location>
</feature>
<dbReference type="AlphaFoldDB" id="A0A964T6D5"/>
<organism evidence="11 12">
    <name type="scientific">Propylenella binzhouense</name>
    <dbReference type="NCBI Taxonomy" id="2555902"/>
    <lineage>
        <taxon>Bacteria</taxon>
        <taxon>Pseudomonadati</taxon>
        <taxon>Pseudomonadota</taxon>
        <taxon>Alphaproteobacteria</taxon>
        <taxon>Hyphomicrobiales</taxon>
        <taxon>Propylenellaceae</taxon>
        <taxon>Propylenella</taxon>
    </lineage>
</organism>
<keyword evidence="2" id="KW-0645">Protease</keyword>
<proteinExistence type="predicted"/>
<feature type="coiled-coil region" evidence="7">
    <location>
        <begin position="180"/>
        <end position="270"/>
    </location>
</feature>
<feature type="compositionally biased region" description="Basic and acidic residues" evidence="8">
    <location>
        <begin position="53"/>
        <end position="63"/>
    </location>
</feature>
<sequence length="457" mass="48912">MANREFLLRAFGGLLGACLSAWPVAAACARDAETPGPPSGGEAAATEVAAVSPEERRRLRQSELDSIRRSMVVSEKRQAALRAEIEGLETDRAKLSSDLIATAERMRRTESEIGEIEMRLDRLHANEDGVRQSLANRRAVLVDVLMALQRMGRSPPPALLSQPKDAVGAIRSSILASAVLPEIKVEAEALAADLQELTQLGARIGEERERLKQRYAALGEEQSRIDILVKTKREQRRQTEAALRAEQQKSAELAEQAESLSQLIGSLEKELGSAAEAGRQAAKTGEISKPANRTEAKRRFADTSRIAPAVRFADAKGLLTKPVAGQDMLGFGQPDGLGGAAQGLSIAAFPGASVVSPADGWVVYAGPFRSYGQVLILNTGDGYHIVLAGMERIDAALGQFVLSGEPVAVMGARRLASIGDVDPNSAQPILYVEFRKDGAAIDPTPWWGRGGDDEVRG</sequence>
<accession>A0A964T6D5</accession>
<evidence type="ECO:0000256" key="4">
    <source>
        <dbReference type="ARBA" id="ARBA00022801"/>
    </source>
</evidence>
<keyword evidence="7" id="KW-0175">Coiled coil</keyword>
<keyword evidence="6" id="KW-0482">Metalloprotease</keyword>
<dbReference type="InterPro" id="IPR016047">
    <property type="entry name" value="M23ase_b-sheet_dom"/>
</dbReference>
<feature type="domain" description="M23ase beta-sheet core" evidence="10">
    <location>
        <begin position="342"/>
        <end position="443"/>
    </location>
</feature>
<keyword evidence="4" id="KW-0378">Hydrolase</keyword>
<evidence type="ECO:0000259" key="10">
    <source>
        <dbReference type="Pfam" id="PF01551"/>
    </source>
</evidence>
<evidence type="ECO:0000256" key="1">
    <source>
        <dbReference type="ARBA" id="ARBA00001947"/>
    </source>
</evidence>
<gene>
    <name evidence="11" type="ORF">E4O86_13160</name>
</gene>
<dbReference type="PANTHER" id="PTHR21666:SF288">
    <property type="entry name" value="CELL DIVISION PROTEIN YTFB"/>
    <property type="match status" value="1"/>
</dbReference>
<keyword evidence="5" id="KW-0862">Zinc</keyword>
<feature type="chain" id="PRO_5036948044" description="M23ase beta-sheet core domain-containing protein" evidence="9">
    <location>
        <begin position="27"/>
        <end position="457"/>
    </location>
</feature>
<dbReference type="GO" id="GO:0046872">
    <property type="term" value="F:metal ion binding"/>
    <property type="evidence" value="ECO:0007669"/>
    <property type="project" value="UniProtKB-KW"/>
</dbReference>
<evidence type="ECO:0000256" key="9">
    <source>
        <dbReference type="SAM" id="SignalP"/>
    </source>
</evidence>
<evidence type="ECO:0000313" key="11">
    <source>
        <dbReference type="EMBL" id="MYZ48659.1"/>
    </source>
</evidence>
<keyword evidence="3" id="KW-0479">Metal-binding</keyword>
<dbReference type="SUPFAM" id="SSF51261">
    <property type="entry name" value="Duplicated hybrid motif"/>
    <property type="match status" value="1"/>
</dbReference>
<evidence type="ECO:0000256" key="7">
    <source>
        <dbReference type="SAM" id="Coils"/>
    </source>
</evidence>
<comment type="caution">
    <text evidence="11">The sequence shown here is derived from an EMBL/GenBank/DDBJ whole genome shotgun (WGS) entry which is preliminary data.</text>
</comment>
<dbReference type="CDD" id="cd12797">
    <property type="entry name" value="M23_peptidase"/>
    <property type="match status" value="1"/>
</dbReference>
<name>A0A964T6D5_9HYPH</name>
<evidence type="ECO:0000256" key="8">
    <source>
        <dbReference type="SAM" id="MobiDB-lite"/>
    </source>
</evidence>
<evidence type="ECO:0000256" key="2">
    <source>
        <dbReference type="ARBA" id="ARBA00022670"/>
    </source>
</evidence>
<dbReference type="RefSeq" id="WP_161141009.1">
    <property type="nucleotide sequence ID" value="NZ_SPKJ01000044.1"/>
</dbReference>
<dbReference type="Pfam" id="PF01551">
    <property type="entry name" value="Peptidase_M23"/>
    <property type="match status" value="1"/>
</dbReference>
<dbReference type="GO" id="GO:0006508">
    <property type="term" value="P:proteolysis"/>
    <property type="evidence" value="ECO:0007669"/>
    <property type="project" value="UniProtKB-KW"/>
</dbReference>
<dbReference type="OrthoDB" id="9809144at2"/>
<dbReference type="Proteomes" id="UP000773614">
    <property type="component" value="Unassembled WGS sequence"/>
</dbReference>
<feature type="region of interest" description="Disordered" evidence="8">
    <location>
        <begin position="275"/>
        <end position="300"/>
    </location>
</feature>
<dbReference type="InterPro" id="IPR050570">
    <property type="entry name" value="Cell_wall_metabolism_enzyme"/>
</dbReference>
<feature type="region of interest" description="Disordered" evidence="8">
    <location>
        <begin position="30"/>
        <end position="63"/>
    </location>
</feature>
<protein>
    <recommendedName>
        <fullName evidence="10">M23ase beta-sheet core domain-containing protein</fullName>
    </recommendedName>
</protein>
<dbReference type="PANTHER" id="PTHR21666">
    <property type="entry name" value="PEPTIDASE-RELATED"/>
    <property type="match status" value="1"/>
</dbReference>
<evidence type="ECO:0000313" key="12">
    <source>
        <dbReference type="Proteomes" id="UP000773614"/>
    </source>
</evidence>
<feature type="signal peptide" evidence="9">
    <location>
        <begin position="1"/>
        <end position="26"/>
    </location>
</feature>
<reference evidence="11" key="1">
    <citation type="submission" date="2019-03" db="EMBL/GenBank/DDBJ databases">
        <title>Afifella sp. nov., isolated from activated sludge.</title>
        <authorList>
            <person name="Li Q."/>
            <person name="Liu Y."/>
        </authorList>
    </citation>
    <scope>NUCLEOTIDE SEQUENCE</scope>
    <source>
        <strain evidence="11">L72</strain>
    </source>
</reference>
<feature type="coiled-coil region" evidence="7">
    <location>
        <begin position="78"/>
        <end position="126"/>
    </location>
</feature>
<evidence type="ECO:0000256" key="3">
    <source>
        <dbReference type="ARBA" id="ARBA00022723"/>
    </source>
</evidence>
<dbReference type="PROSITE" id="PS51257">
    <property type="entry name" value="PROKAR_LIPOPROTEIN"/>
    <property type="match status" value="1"/>
</dbReference>
<evidence type="ECO:0000256" key="5">
    <source>
        <dbReference type="ARBA" id="ARBA00022833"/>
    </source>
</evidence>
<comment type="cofactor">
    <cofactor evidence="1">
        <name>Zn(2+)</name>
        <dbReference type="ChEBI" id="CHEBI:29105"/>
    </cofactor>
</comment>
<dbReference type="GO" id="GO:0004222">
    <property type="term" value="F:metalloendopeptidase activity"/>
    <property type="evidence" value="ECO:0007669"/>
    <property type="project" value="TreeGrafter"/>
</dbReference>
<keyword evidence="12" id="KW-1185">Reference proteome</keyword>
<dbReference type="InterPro" id="IPR011055">
    <property type="entry name" value="Dup_hybrid_motif"/>
</dbReference>
<dbReference type="EMBL" id="SPKJ01000044">
    <property type="protein sequence ID" value="MYZ48659.1"/>
    <property type="molecule type" value="Genomic_DNA"/>
</dbReference>
<keyword evidence="9" id="KW-0732">Signal</keyword>